<evidence type="ECO:0000256" key="3">
    <source>
        <dbReference type="ARBA" id="ARBA00007202"/>
    </source>
</evidence>
<dbReference type="PRINTS" id="PR00232">
    <property type="entry name" value="POTXCARLCOAT"/>
</dbReference>
<dbReference type="InterPro" id="IPR000052">
    <property type="entry name" value="Pltvir_coat"/>
</dbReference>
<gene>
    <name evidence="12" type="ORF">DQF99_0025</name>
</gene>
<keyword evidence="8" id="KW-0687">Ribonucleoprotein</keyword>
<proteinExistence type="inferred from homology"/>
<name>A0AAE5YHI0_9VIRU</name>
<evidence type="ECO:0000256" key="2">
    <source>
        <dbReference type="ARBA" id="ARBA00004328"/>
    </source>
</evidence>
<dbReference type="EMBL" id="MH536506">
    <property type="protein sequence ID" value="QBJ27542.1"/>
    <property type="molecule type" value="Genomic_RNA"/>
</dbReference>
<sequence length="336" mass="37719">MSDLQAEASGRNKGAETEAQRIAREAREEAERAEKERQAEQELKDDNERKRREGPTPKEKLGRDELFRKLKEEKAAMDATLRGITDEDLERRFDALSVYFSDHLQSGKFRNPGLEIGRPALQPVDALKPDLTDVFTRPSLDVLLRKRFRPEANGIATGQQIVAIYTKLEGLGVPAESITSIFWDFAIYCATSSSSEAMNPTGSIDFPGGAIGRDTLAATIRDHCTLRQFCRAYAPITWNFMCSSGNAPANWQAKGFRKQDRFAAFDCFDYVECAAAQQPLEGLIRLPTESEKIAHQTHKQIALDKNAKNARYSNFSTEVTGGKFGCDVNRKWRESK</sequence>
<dbReference type="Proteomes" id="UP000830648">
    <property type="component" value="Segment"/>
</dbReference>
<keyword evidence="13" id="KW-1185">Reference proteome</keyword>
<feature type="domain" description="Potexviruses and carlaviruses coat protein" evidence="11">
    <location>
        <begin position="261"/>
        <end position="276"/>
    </location>
</feature>
<accession>A0AAE5YHI0</accession>
<comment type="function">
    <text evidence="1">Required for genome encapsidation. Forms ribonucleoprotein complexes along with TGB1 helicase and viral RNA.</text>
</comment>
<evidence type="ECO:0000313" key="13">
    <source>
        <dbReference type="Proteomes" id="UP000830648"/>
    </source>
</evidence>
<reference evidence="12" key="1">
    <citation type="submission" date="2018-06" db="EMBL/GenBank/DDBJ databases">
        <title>Unravelling the birch virome: identification of a novel carlavirus in declining birches.</title>
        <authorList>
            <person name="Rumbou A."/>
            <person name="Candresse T."/>
            <person name="Marais A."/>
            <person name="von Bargen S."/>
            <person name="Buettner C."/>
        </authorList>
    </citation>
    <scope>NUCLEOTIDE SEQUENCE</scope>
    <source>
        <strain evidence="12">BpenGer407526_5M</strain>
    </source>
</reference>
<dbReference type="Pfam" id="PF08358">
    <property type="entry name" value="Flexi_CP_N"/>
    <property type="match status" value="1"/>
</dbReference>
<evidence type="ECO:0000256" key="6">
    <source>
        <dbReference type="ARBA" id="ARBA00022561"/>
    </source>
</evidence>
<evidence type="ECO:0000256" key="1">
    <source>
        <dbReference type="ARBA" id="ARBA00004032"/>
    </source>
</evidence>
<evidence type="ECO:0000256" key="10">
    <source>
        <dbReference type="SAM" id="MobiDB-lite"/>
    </source>
</evidence>
<evidence type="ECO:0000256" key="4">
    <source>
        <dbReference type="ARBA" id="ARBA00018091"/>
    </source>
</evidence>
<protein>
    <recommendedName>
        <fullName evidence="4">Capsid protein</fullName>
    </recommendedName>
    <alternativeName>
        <fullName evidence="9">Coat protein</fullName>
    </alternativeName>
</protein>
<dbReference type="PROSITE" id="PS00418">
    <property type="entry name" value="POTEX_CARLAVIRUS_COAT"/>
    <property type="match status" value="1"/>
</dbReference>
<dbReference type="Pfam" id="PF00286">
    <property type="entry name" value="Flexi_CP"/>
    <property type="match status" value="1"/>
</dbReference>
<organism evidence="12 13">
    <name type="scientific">Birch carlavirus</name>
    <dbReference type="NCBI Taxonomy" id="2248769"/>
    <lineage>
        <taxon>Viruses</taxon>
        <taxon>Riboviria</taxon>
        <taxon>Orthornavirae</taxon>
        <taxon>Kitrinoviricota</taxon>
        <taxon>Alsuviricetes</taxon>
        <taxon>Tymovirales</taxon>
        <taxon>Betaflexiviridae</taxon>
        <taxon>Quinvirinae</taxon>
        <taxon>Carlavirus</taxon>
        <taxon>Carlavirus betulae</taxon>
        <taxon>Carlavirus BiCV</taxon>
    </lineage>
</organism>
<evidence type="ECO:0000256" key="9">
    <source>
        <dbReference type="ARBA" id="ARBA00031336"/>
    </source>
</evidence>
<evidence type="ECO:0000256" key="5">
    <source>
        <dbReference type="ARBA" id="ARBA00022497"/>
    </source>
</evidence>
<comment type="subcellular location">
    <subcellularLocation>
        <location evidence="2">Virion</location>
    </subcellularLocation>
</comment>
<feature type="region of interest" description="Disordered" evidence="10">
    <location>
        <begin position="1"/>
        <end position="65"/>
    </location>
</feature>
<evidence type="ECO:0000256" key="7">
    <source>
        <dbReference type="ARBA" id="ARBA00022844"/>
    </source>
</evidence>
<dbReference type="GO" id="GO:0005198">
    <property type="term" value="F:structural molecule activity"/>
    <property type="evidence" value="ECO:0007669"/>
    <property type="project" value="InterPro"/>
</dbReference>
<keyword evidence="7" id="KW-0946">Virion</keyword>
<dbReference type="GO" id="GO:0019029">
    <property type="term" value="C:helical viral capsid"/>
    <property type="evidence" value="ECO:0007669"/>
    <property type="project" value="UniProtKB-KW"/>
</dbReference>
<evidence type="ECO:0000259" key="11">
    <source>
        <dbReference type="PROSITE" id="PS00418"/>
    </source>
</evidence>
<keyword evidence="5" id="KW-1139">Helical capsid protein</keyword>
<dbReference type="GO" id="GO:1990904">
    <property type="term" value="C:ribonucleoprotein complex"/>
    <property type="evidence" value="ECO:0007669"/>
    <property type="project" value="UniProtKB-KW"/>
</dbReference>
<comment type="similarity">
    <text evidence="3">Belongs to the potexviruses coat protein family.</text>
</comment>
<keyword evidence="6 12" id="KW-0167">Capsid protein</keyword>
<evidence type="ECO:0000313" key="12">
    <source>
        <dbReference type="EMBL" id="QBJ27542.1"/>
    </source>
</evidence>
<evidence type="ECO:0000256" key="8">
    <source>
        <dbReference type="ARBA" id="ARBA00023274"/>
    </source>
</evidence>
<dbReference type="InterPro" id="IPR013569">
    <property type="entry name" value="Carlavirus_coat_N"/>
</dbReference>
<feature type="compositionally biased region" description="Basic and acidic residues" evidence="10">
    <location>
        <begin position="13"/>
        <end position="65"/>
    </location>
</feature>